<evidence type="ECO:0000313" key="4">
    <source>
        <dbReference type="EMBL" id="OLQ02430.1"/>
    </source>
</evidence>
<protein>
    <recommendedName>
        <fullName evidence="3">Asl1-like glycosyl hydrolase catalytic domain-containing protein</fullName>
    </recommendedName>
</protein>
<dbReference type="Pfam" id="PF11790">
    <property type="entry name" value="Glyco_hydro_cc"/>
    <property type="match status" value="1"/>
</dbReference>
<sequence length="511" mass="56024">MIRSTMRSRITWTGTECLATGLRKPMWVTEIACSDPHSPERLSAEAGAFRCCGGGNAIPLLEADEDVEMYAWFSYFKDQWAHPIAALNGDAGLVHPNGTLTNLGRKLFETFAAGSNLTEINITAPEWKKLGHQIWSGRHNERDKRDELNYDNRKIGDVVEHPHRVDHDRDKLVDSGRLDCPSCVELLSEWPVSDQKLGLKLKAASVQTPAKQALHSPVTWQDTVGHSDNDLAVEAPITTVAQANTTTEHAHTNYTSSRHLTGTAPSTTMTQGGESTTYTLDEEARECVGLVMEADRDNTTNDTELTCGEAVEAWCQSDPEDWRLHDAMCTSPVGGGQAAPQFSAGTTLQEGSPLSVLFLIMAVIGAAMASAALTSAFHRQRCLWLRFLCCCQKRREDEDSGGKAFRKDAGEILSVLQKEQEDLKRAVSEKDWPGRCLNVMGPLTSTWAGTKAKNRRKNASVAPAPESGVLLPVEASSDITMSLGYARVTSEFRLNDLAAVSTLDFMNFQPE</sequence>
<keyword evidence="2" id="KW-0812">Transmembrane</keyword>
<accession>A0A1Q9E4S9</accession>
<feature type="domain" description="Asl1-like glycosyl hydrolase catalytic" evidence="3">
    <location>
        <begin position="23"/>
        <end position="105"/>
    </location>
</feature>
<evidence type="ECO:0000259" key="3">
    <source>
        <dbReference type="Pfam" id="PF11790"/>
    </source>
</evidence>
<evidence type="ECO:0000256" key="1">
    <source>
        <dbReference type="SAM" id="MobiDB-lite"/>
    </source>
</evidence>
<dbReference type="AlphaFoldDB" id="A0A1Q9E4S9"/>
<evidence type="ECO:0000256" key="2">
    <source>
        <dbReference type="SAM" id="Phobius"/>
    </source>
</evidence>
<gene>
    <name evidence="4" type="ORF">AK812_SmicGene14731</name>
</gene>
<organism evidence="4 5">
    <name type="scientific">Symbiodinium microadriaticum</name>
    <name type="common">Dinoflagellate</name>
    <name type="synonym">Zooxanthella microadriatica</name>
    <dbReference type="NCBI Taxonomy" id="2951"/>
    <lineage>
        <taxon>Eukaryota</taxon>
        <taxon>Sar</taxon>
        <taxon>Alveolata</taxon>
        <taxon>Dinophyceae</taxon>
        <taxon>Suessiales</taxon>
        <taxon>Symbiodiniaceae</taxon>
        <taxon>Symbiodinium</taxon>
    </lineage>
</organism>
<dbReference type="EMBL" id="LSRX01000264">
    <property type="protein sequence ID" value="OLQ02430.1"/>
    <property type="molecule type" value="Genomic_DNA"/>
</dbReference>
<comment type="caution">
    <text evidence="4">The sequence shown here is derived from an EMBL/GenBank/DDBJ whole genome shotgun (WGS) entry which is preliminary data.</text>
</comment>
<dbReference type="Proteomes" id="UP000186817">
    <property type="component" value="Unassembled WGS sequence"/>
</dbReference>
<reference evidence="4 5" key="1">
    <citation type="submission" date="2016-02" db="EMBL/GenBank/DDBJ databases">
        <title>Genome analysis of coral dinoflagellate symbionts highlights evolutionary adaptations to a symbiotic lifestyle.</title>
        <authorList>
            <person name="Aranda M."/>
            <person name="Li Y."/>
            <person name="Liew Y.J."/>
            <person name="Baumgarten S."/>
            <person name="Simakov O."/>
            <person name="Wilson M."/>
            <person name="Piel J."/>
            <person name="Ashoor H."/>
            <person name="Bougouffa S."/>
            <person name="Bajic V.B."/>
            <person name="Ryu T."/>
            <person name="Ravasi T."/>
            <person name="Bayer T."/>
            <person name="Micklem G."/>
            <person name="Kim H."/>
            <person name="Bhak J."/>
            <person name="Lajeunesse T.C."/>
            <person name="Voolstra C.R."/>
        </authorList>
    </citation>
    <scope>NUCLEOTIDE SEQUENCE [LARGE SCALE GENOMIC DNA]</scope>
    <source>
        <strain evidence="4 5">CCMP2467</strain>
    </source>
</reference>
<name>A0A1Q9E4S9_SYMMI</name>
<dbReference type="OrthoDB" id="443935at2759"/>
<proteinExistence type="predicted"/>
<evidence type="ECO:0000313" key="5">
    <source>
        <dbReference type="Proteomes" id="UP000186817"/>
    </source>
</evidence>
<feature type="transmembrane region" description="Helical" evidence="2">
    <location>
        <begin position="356"/>
        <end position="377"/>
    </location>
</feature>
<keyword evidence="2" id="KW-0472">Membrane</keyword>
<keyword evidence="5" id="KW-1185">Reference proteome</keyword>
<keyword evidence="2" id="KW-1133">Transmembrane helix</keyword>
<feature type="region of interest" description="Disordered" evidence="1">
    <location>
        <begin position="252"/>
        <end position="275"/>
    </location>
</feature>
<dbReference type="InterPro" id="IPR024655">
    <property type="entry name" value="Asl1_glyco_hydro_catalytic"/>
</dbReference>